<dbReference type="AlphaFoldDB" id="A0A1F2P866"/>
<evidence type="ECO:0000313" key="1">
    <source>
        <dbReference type="EMBL" id="OFV66806.1"/>
    </source>
</evidence>
<keyword evidence="2" id="KW-1185">Reference proteome</keyword>
<comment type="caution">
    <text evidence="1">The sequence shown here is derived from an EMBL/GenBank/DDBJ whole genome shotgun (WGS) entry which is preliminary data.</text>
</comment>
<dbReference type="Proteomes" id="UP000185779">
    <property type="component" value="Unassembled WGS sequence"/>
</dbReference>
<protein>
    <submittedName>
        <fullName evidence="1">Uncharacterized protein</fullName>
    </submittedName>
</protein>
<dbReference type="STRING" id="1839936.SBU_000099"/>
<dbReference type="EMBL" id="LYOR01000001">
    <property type="protein sequence ID" value="OFV66806.1"/>
    <property type="molecule type" value="Genomic_DNA"/>
</dbReference>
<accession>A0A1F2P866</accession>
<evidence type="ECO:0000313" key="2">
    <source>
        <dbReference type="Proteomes" id="UP000185779"/>
    </source>
</evidence>
<gene>
    <name evidence="1" type="ORF">SBU_000099</name>
</gene>
<proteinExistence type="predicted"/>
<sequence length="55" mass="6248">MARIQLSIGEDVLAIEIEDNDLNAAFSIFETIMERLRGSPFVREKLDDCGVEIYT</sequence>
<reference evidence="1" key="1">
    <citation type="submission" date="2016-05" db="EMBL/GenBank/DDBJ databases">
        <title>Microbial consortia oxidize butane by reversing methanogenesis.</title>
        <authorList>
            <person name="Laso-Perez R."/>
            <person name="Richter M."/>
            <person name="Wegener G."/>
            <person name="Musat F."/>
        </authorList>
    </citation>
    <scope>NUCLEOTIDE SEQUENCE [LARGE SCALE GENOMIC DNA]</scope>
    <source>
        <strain evidence="1">BOX1</strain>
    </source>
</reference>
<name>A0A1F2P866_9EURY</name>
<organism evidence="1 2">
    <name type="scientific">Candidatus Syntropharchaeum butanivorans</name>
    <dbReference type="NCBI Taxonomy" id="1839936"/>
    <lineage>
        <taxon>Archaea</taxon>
        <taxon>Methanobacteriati</taxon>
        <taxon>Methanobacteriota</taxon>
        <taxon>Stenosarchaea group</taxon>
        <taxon>Methanomicrobia</taxon>
        <taxon>Methanosarcinales</taxon>
        <taxon>ANME-2 cluster</taxon>
        <taxon>Candidatus Syntropharchaeum</taxon>
    </lineage>
</organism>